<dbReference type="EMBL" id="WIXP02000012">
    <property type="protein sequence ID" value="KAF6201916.1"/>
    <property type="molecule type" value="Genomic_DNA"/>
</dbReference>
<protein>
    <submittedName>
        <fullName evidence="1">Uncharacterized protein</fullName>
    </submittedName>
</protein>
<evidence type="ECO:0000313" key="1">
    <source>
        <dbReference type="EMBL" id="KAF6201916.1"/>
    </source>
</evidence>
<keyword evidence="2" id="KW-1185">Reference proteome</keyword>
<dbReference type="Proteomes" id="UP000466442">
    <property type="component" value="Linkage Group LG12"/>
</dbReference>
<dbReference type="OrthoDB" id="8021837at2759"/>
<sequence length="99" mass="11596">MNPLYPLLSLEIRPANLLVDEESPLWVLRWILRLRCALLALNDGIYSRSDAPGRLCSMSNLKENEDAIHFFGTCPVLREFRVIVLDRERMIRLLDNREE</sequence>
<name>A0A8S9X1G5_APOLU</name>
<evidence type="ECO:0000313" key="2">
    <source>
        <dbReference type="Proteomes" id="UP000466442"/>
    </source>
</evidence>
<reference evidence="1" key="1">
    <citation type="journal article" date="2021" name="Mol. Ecol. Resour.">
        <title>Apolygus lucorum genome provides insights into omnivorousness and mesophyll feeding.</title>
        <authorList>
            <person name="Liu Y."/>
            <person name="Liu H."/>
            <person name="Wang H."/>
            <person name="Huang T."/>
            <person name="Liu B."/>
            <person name="Yang B."/>
            <person name="Yin L."/>
            <person name="Li B."/>
            <person name="Zhang Y."/>
            <person name="Zhang S."/>
            <person name="Jiang F."/>
            <person name="Zhang X."/>
            <person name="Ren Y."/>
            <person name="Wang B."/>
            <person name="Wang S."/>
            <person name="Lu Y."/>
            <person name="Wu K."/>
            <person name="Fan W."/>
            <person name="Wang G."/>
        </authorList>
    </citation>
    <scope>NUCLEOTIDE SEQUENCE</scope>
    <source>
        <strain evidence="1">12Hb</strain>
    </source>
</reference>
<gene>
    <name evidence="1" type="ORF">GE061_004312</name>
</gene>
<accession>A0A8S9X1G5</accession>
<dbReference type="AlphaFoldDB" id="A0A8S9X1G5"/>
<organism evidence="1 2">
    <name type="scientific">Apolygus lucorum</name>
    <name type="common">Small green plant bug</name>
    <name type="synonym">Lygocoris lucorum</name>
    <dbReference type="NCBI Taxonomy" id="248454"/>
    <lineage>
        <taxon>Eukaryota</taxon>
        <taxon>Metazoa</taxon>
        <taxon>Ecdysozoa</taxon>
        <taxon>Arthropoda</taxon>
        <taxon>Hexapoda</taxon>
        <taxon>Insecta</taxon>
        <taxon>Pterygota</taxon>
        <taxon>Neoptera</taxon>
        <taxon>Paraneoptera</taxon>
        <taxon>Hemiptera</taxon>
        <taxon>Heteroptera</taxon>
        <taxon>Panheteroptera</taxon>
        <taxon>Cimicomorpha</taxon>
        <taxon>Miridae</taxon>
        <taxon>Mirini</taxon>
        <taxon>Apolygus</taxon>
    </lineage>
</organism>
<proteinExistence type="predicted"/>
<comment type="caution">
    <text evidence="1">The sequence shown here is derived from an EMBL/GenBank/DDBJ whole genome shotgun (WGS) entry which is preliminary data.</text>
</comment>